<reference evidence="8 9" key="1">
    <citation type="submission" date="2018-08" db="EMBL/GenBank/DDBJ databases">
        <title>Acidipila sp. 4G-K13, an acidobacterium isolated from forest soil.</title>
        <authorList>
            <person name="Gao Z.-H."/>
            <person name="Qiu L.-H."/>
        </authorList>
    </citation>
    <scope>NUCLEOTIDE SEQUENCE [LARGE SCALE GENOMIC DNA]</scope>
    <source>
        <strain evidence="8 9">4G-K13</strain>
    </source>
</reference>
<evidence type="ECO:0000256" key="1">
    <source>
        <dbReference type="ARBA" id="ARBA00004167"/>
    </source>
</evidence>
<keyword evidence="9" id="KW-1185">Reference proteome</keyword>
<name>A0A372IJM5_9BACT</name>
<dbReference type="Proteomes" id="UP000264702">
    <property type="component" value="Unassembled WGS sequence"/>
</dbReference>
<feature type="region of interest" description="Disordered" evidence="6">
    <location>
        <begin position="97"/>
        <end position="154"/>
    </location>
</feature>
<feature type="compositionally biased region" description="Low complexity" evidence="6">
    <location>
        <begin position="127"/>
        <end position="137"/>
    </location>
</feature>
<evidence type="ECO:0000313" key="9">
    <source>
        <dbReference type="Proteomes" id="UP000264702"/>
    </source>
</evidence>
<keyword evidence="4 7" id="KW-1133">Transmembrane helix</keyword>
<comment type="similarity">
    <text evidence="2">Belongs to the TrbI/VirB10 family.</text>
</comment>
<feature type="compositionally biased region" description="Low complexity" evidence="6">
    <location>
        <begin position="99"/>
        <end position="116"/>
    </location>
</feature>
<feature type="compositionally biased region" description="Polar residues" evidence="6">
    <location>
        <begin position="117"/>
        <end position="126"/>
    </location>
</feature>
<dbReference type="RefSeq" id="WP_117302902.1">
    <property type="nucleotide sequence ID" value="NZ_QVQT02000007.1"/>
</dbReference>
<dbReference type="AlphaFoldDB" id="A0A372IJM5"/>
<keyword evidence="5 7" id="KW-0472">Membrane</keyword>
<proteinExistence type="inferred from homology"/>
<dbReference type="Gene3D" id="2.40.128.260">
    <property type="entry name" value="Type IV secretion system, VirB10/TraB/TrbI"/>
    <property type="match status" value="1"/>
</dbReference>
<evidence type="ECO:0000256" key="5">
    <source>
        <dbReference type="ARBA" id="ARBA00023136"/>
    </source>
</evidence>
<gene>
    <name evidence="8" type="ORF">D0Y96_18350</name>
</gene>
<dbReference type="InterPro" id="IPR005498">
    <property type="entry name" value="T4SS_VirB10/TraB/TrbI"/>
</dbReference>
<organism evidence="8 9">
    <name type="scientific">Paracidobacterium acidisoli</name>
    <dbReference type="NCBI Taxonomy" id="2303751"/>
    <lineage>
        <taxon>Bacteria</taxon>
        <taxon>Pseudomonadati</taxon>
        <taxon>Acidobacteriota</taxon>
        <taxon>Terriglobia</taxon>
        <taxon>Terriglobales</taxon>
        <taxon>Acidobacteriaceae</taxon>
        <taxon>Paracidobacterium</taxon>
    </lineage>
</organism>
<evidence type="ECO:0000256" key="6">
    <source>
        <dbReference type="SAM" id="MobiDB-lite"/>
    </source>
</evidence>
<dbReference type="CDD" id="cd16429">
    <property type="entry name" value="VirB10"/>
    <property type="match status" value="1"/>
</dbReference>
<comment type="subcellular location">
    <subcellularLocation>
        <location evidence="1">Membrane</location>
        <topology evidence="1">Single-pass membrane protein</topology>
    </subcellularLocation>
</comment>
<evidence type="ECO:0000256" key="2">
    <source>
        <dbReference type="ARBA" id="ARBA00010265"/>
    </source>
</evidence>
<sequence>MTDNKQIIAAPETESQTTSPAEENASGLRDKRVRPEGVVPKQAQGYVVAGLAVLILMAVMFSKNHAKPAAKGAASAPVAMSTDMNQRKIQELEQDLSADQRQIQQQATTQRTGTAASPASMTNLSNPAQPGVVAPAAQLPPPVPAQVTEPPRDPVADAEKAMAFKARFASNLVTPADNASRPLAESSNSPDNSPARSSSLPPTLPTQASSTSAATPNKRAPEVNLNAAHGQPYAVFEGTTIDTVLVDRLDGEFAGDVKVMVTNPVYSQDRQHILVPEGTFILGTAQKVSGLGQKRLALTFHRMLMPDKYSVDLDQFHGLDQAGESGVKDKINNHYVEIFGASIALGIISGAAEATNANQGYNETGTEAYKAGIASSLSQSSANVLDRFINIPPAITIREGHRIKIYITQDMLLPAYENHDMSPVM</sequence>
<dbReference type="OrthoDB" id="9766860at2"/>
<dbReference type="InterPro" id="IPR042217">
    <property type="entry name" value="T4SS_VirB10/TrbI"/>
</dbReference>
<feature type="compositionally biased region" description="Polar residues" evidence="6">
    <location>
        <begin position="185"/>
        <end position="215"/>
    </location>
</feature>
<dbReference type="GO" id="GO:0016020">
    <property type="term" value="C:membrane"/>
    <property type="evidence" value="ECO:0007669"/>
    <property type="project" value="UniProtKB-SubCell"/>
</dbReference>
<evidence type="ECO:0000313" key="8">
    <source>
        <dbReference type="EMBL" id="RFU15104.1"/>
    </source>
</evidence>
<keyword evidence="3 7" id="KW-0812">Transmembrane</keyword>
<dbReference type="EMBL" id="QVQT01000007">
    <property type="protein sequence ID" value="RFU15104.1"/>
    <property type="molecule type" value="Genomic_DNA"/>
</dbReference>
<comment type="caution">
    <text evidence="8">The sequence shown here is derived from an EMBL/GenBank/DDBJ whole genome shotgun (WGS) entry which is preliminary data.</text>
</comment>
<evidence type="ECO:0000256" key="3">
    <source>
        <dbReference type="ARBA" id="ARBA00022692"/>
    </source>
</evidence>
<dbReference type="Pfam" id="PF03743">
    <property type="entry name" value="TrbI"/>
    <property type="match status" value="1"/>
</dbReference>
<evidence type="ECO:0008006" key="10">
    <source>
        <dbReference type="Google" id="ProtNLM"/>
    </source>
</evidence>
<evidence type="ECO:0000256" key="7">
    <source>
        <dbReference type="SAM" id="Phobius"/>
    </source>
</evidence>
<feature type="transmembrane region" description="Helical" evidence="7">
    <location>
        <begin position="43"/>
        <end position="61"/>
    </location>
</feature>
<feature type="region of interest" description="Disordered" evidence="6">
    <location>
        <begin position="175"/>
        <end position="218"/>
    </location>
</feature>
<accession>A0A372IJM5</accession>
<evidence type="ECO:0000256" key="4">
    <source>
        <dbReference type="ARBA" id="ARBA00022989"/>
    </source>
</evidence>
<protein>
    <recommendedName>
        <fullName evidence="10">TrbI/VirB10 family protein</fullName>
    </recommendedName>
</protein>
<feature type="region of interest" description="Disordered" evidence="6">
    <location>
        <begin position="1"/>
        <end position="36"/>
    </location>
</feature>